<dbReference type="Proteomes" id="UP000682877">
    <property type="component" value="Chromosome 5"/>
</dbReference>
<dbReference type="AlphaFoldDB" id="A0A8S2AC28"/>
<evidence type="ECO:0000256" key="1">
    <source>
        <dbReference type="SAM" id="MobiDB-lite"/>
    </source>
</evidence>
<name>A0A8S2AC28_ARAAE</name>
<feature type="compositionally biased region" description="Low complexity" evidence="1">
    <location>
        <begin position="59"/>
        <end position="70"/>
    </location>
</feature>
<organism evidence="2 3">
    <name type="scientific">Arabidopsis arenosa</name>
    <name type="common">Sand rock-cress</name>
    <name type="synonym">Cardaminopsis arenosa</name>
    <dbReference type="NCBI Taxonomy" id="38785"/>
    <lineage>
        <taxon>Eukaryota</taxon>
        <taxon>Viridiplantae</taxon>
        <taxon>Streptophyta</taxon>
        <taxon>Embryophyta</taxon>
        <taxon>Tracheophyta</taxon>
        <taxon>Spermatophyta</taxon>
        <taxon>Magnoliopsida</taxon>
        <taxon>eudicotyledons</taxon>
        <taxon>Gunneridae</taxon>
        <taxon>Pentapetalae</taxon>
        <taxon>rosids</taxon>
        <taxon>malvids</taxon>
        <taxon>Brassicales</taxon>
        <taxon>Brassicaceae</taxon>
        <taxon>Camelineae</taxon>
        <taxon>Arabidopsis</taxon>
    </lineage>
</organism>
<evidence type="ECO:0000313" key="3">
    <source>
        <dbReference type="Proteomes" id="UP000682877"/>
    </source>
</evidence>
<feature type="region of interest" description="Disordered" evidence="1">
    <location>
        <begin position="59"/>
        <end position="85"/>
    </location>
</feature>
<keyword evidence="3" id="KW-1185">Reference proteome</keyword>
<protein>
    <submittedName>
        <fullName evidence="2">Uncharacterized protein</fullName>
    </submittedName>
</protein>
<evidence type="ECO:0000313" key="2">
    <source>
        <dbReference type="EMBL" id="CAE6076392.1"/>
    </source>
</evidence>
<sequence length="176" mass="19339">MSVVLNAGFTSPLRNRSHPVIALKTLPVASHISLNSSRRSLLSKRRLVVSCLDTNDNSVTTTSVDSSDSNKPASESVELGNGAAKRAPLTARERLKAARVLSRYTEATPKPSKPKWEANFLMCSRKVIRNQRGNRVYPKHQPTCLMIAGEGCQRVALRLIYREAQISSSLHSPLCS</sequence>
<reference evidence="2" key="1">
    <citation type="submission" date="2021-01" db="EMBL/GenBank/DDBJ databases">
        <authorList>
            <person name="Bezrukov I."/>
        </authorList>
    </citation>
    <scope>NUCLEOTIDE SEQUENCE</scope>
</reference>
<dbReference type="EMBL" id="LR999455">
    <property type="protein sequence ID" value="CAE6076392.1"/>
    <property type="molecule type" value="Genomic_DNA"/>
</dbReference>
<proteinExistence type="predicted"/>
<accession>A0A8S2AC28</accession>
<gene>
    <name evidence="2" type="ORF">AARE701A_LOCUS13521</name>
</gene>